<dbReference type="RefSeq" id="WP_170022140.1">
    <property type="nucleotide sequence ID" value="NZ_JABCSC020000003.1"/>
</dbReference>
<dbReference type="SUPFAM" id="SSF52091">
    <property type="entry name" value="SpoIIaa-like"/>
    <property type="match status" value="1"/>
</dbReference>
<gene>
    <name evidence="3" type="ORF">HJ583_011945</name>
</gene>
<dbReference type="EMBL" id="JABCSC020000003">
    <property type="protein sequence ID" value="NSL55740.1"/>
    <property type="molecule type" value="Genomic_DNA"/>
</dbReference>
<reference evidence="3 4" key="1">
    <citation type="submission" date="2020-06" db="EMBL/GenBank/DDBJ databases">
        <title>Draft genome of Uliginosibacterium sp. IMCC34675.</title>
        <authorList>
            <person name="Song J."/>
        </authorList>
    </citation>
    <scope>NUCLEOTIDE SEQUENCE [LARGE SCALE GENOMIC DNA]</scope>
    <source>
        <strain evidence="3 4">IMCC34675</strain>
    </source>
</reference>
<dbReference type="InterPro" id="IPR036513">
    <property type="entry name" value="STAS_dom_sf"/>
</dbReference>
<evidence type="ECO:0000313" key="4">
    <source>
        <dbReference type="Proteomes" id="UP000778523"/>
    </source>
</evidence>
<dbReference type="Pfam" id="PF01740">
    <property type="entry name" value="STAS"/>
    <property type="match status" value="1"/>
</dbReference>
<feature type="domain" description="STAS" evidence="2">
    <location>
        <begin position="153"/>
        <end position="225"/>
    </location>
</feature>
<evidence type="ECO:0000256" key="1">
    <source>
        <dbReference type="SAM" id="MobiDB-lite"/>
    </source>
</evidence>
<comment type="caution">
    <text evidence="3">The sequence shown here is derived from an EMBL/GenBank/DDBJ whole genome shotgun (WGS) entry which is preliminary data.</text>
</comment>
<name>A0ABX2INP6_9RHOO</name>
<dbReference type="InterPro" id="IPR002645">
    <property type="entry name" value="STAS_dom"/>
</dbReference>
<feature type="region of interest" description="Disordered" evidence="1">
    <location>
        <begin position="1"/>
        <end position="30"/>
    </location>
</feature>
<accession>A0ABX2INP6</accession>
<dbReference type="Proteomes" id="UP000778523">
    <property type="component" value="Unassembled WGS sequence"/>
</dbReference>
<feature type="compositionally biased region" description="Basic and acidic residues" evidence="1">
    <location>
        <begin position="15"/>
        <end position="28"/>
    </location>
</feature>
<evidence type="ECO:0000259" key="2">
    <source>
        <dbReference type="PROSITE" id="PS50801"/>
    </source>
</evidence>
<organism evidence="3 4">
    <name type="scientific">Uliginosibacterium aquaticum</name>
    <dbReference type="NCBI Taxonomy" id="2731212"/>
    <lineage>
        <taxon>Bacteria</taxon>
        <taxon>Pseudomonadati</taxon>
        <taxon>Pseudomonadota</taxon>
        <taxon>Betaproteobacteria</taxon>
        <taxon>Rhodocyclales</taxon>
        <taxon>Zoogloeaceae</taxon>
        <taxon>Uliginosibacterium</taxon>
    </lineage>
</organism>
<sequence>MTSLFGKKPSGGGKSADDSRPGKSDRGDVTTSLEFTHVGDIGRSLAAAAGKIQVLEVSVEDVAAIEEAAVLYANANDSGAKEVLEEALDSASKSSDRLWRMLFDLYRLMGDRPSFEARGVVFAELFEKSPPIWDEATPVAVAPAAPKDAAPAVNLSGNLSGNARPQFEQLVRIGAKMGKLRIDLSRLRGVDEAGATLLSDTLDALRRAKVKVALLGARQAFSLLEPQLKVGEPQGRVFWLCALAMLQQLGEQAPFEDMAVNFAVTFEESPPSWDPPEILQPSPTDTGGITPKAEEGPVLKDGFVMDGVVAGGQPEVLRKLAVYGSERNAIEIDASKLKRLEFVSAGALFNQLATFQTQGKLNVIHHPNEMVAALMRVMGIDQVAQIEHKKF</sequence>
<keyword evidence="4" id="KW-1185">Reference proteome</keyword>
<protein>
    <submittedName>
        <fullName evidence="3">STAS domain-containing protein</fullName>
    </submittedName>
</protein>
<proteinExistence type="predicted"/>
<dbReference type="PROSITE" id="PS50801">
    <property type="entry name" value="STAS"/>
    <property type="match status" value="1"/>
</dbReference>
<evidence type="ECO:0000313" key="3">
    <source>
        <dbReference type="EMBL" id="NSL55740.1"/>
    </source>
</evidence>